<comment type="similarity">
    <text evidence="1">Belongs to the isochorismatase family.</text>
</comment>
<evidence type="ECO:0000256" key="2">
    <source>
        <dbReference type="SAM" id="MobiDB-lite"/>
    </source>
</evidence>
<dbReference type="Proteomes" id="UP001161757">
    <property type="component" value="Unassembled WGS sequence"/>
</dbReference>
<name>A0AAN6IT16_EXODE</name>
<reference evidence="4" key="1">
    <citation type="submission" date="2023-01" db="EMBL/GenBank/DDBJ databases">
        <title>Exophiala dermititidis isolated from Cystic Fibrosis Patient.</title>
        <authorList>
            <person name="Kurbessoian T."/>
            <person name="Crocker A."/>
            <person name="Murante D."/>
            <person name="Hogan D.A."/>
            <person name="Stajich J.E."/>
        </authorList>
    </citation>
    <scope>NUCLEOTIDE SEQUENCE</scope>
    <source>
        <strain evidence="4">Ex8</strain>
    </source>
</reference>
<gene>
    <name evidence="4" type="ORF">HRR80_009502</name>
</gene>
<accession>A0AAN6IT16</accession>
<feature type="region of interest" description="Disordered" evidence="2">
    <location>
        <begin position="153"/>
        <end position="173"/>
    </location>
</feature>
<evidence type="ECO:0000313" key="5">
    <source>
        <dbReference type="Proteomes" id="UP001161757"/>
    </source>
</evidence>
<dbReference type="InterPro" id="IPR036380">
    <property type="entry name" value="Isochorismatase-like_sf"/>
</dbReference>
<dbReference type="Gene3D" id="3.40.50.850">
    <property type="entry name" value="Isochorismatase-like"/>
    <property type="match status" value="1"/>
</dbReference>
<dbReference type="AlphaFoldDB" id="A0AAN6IT16"/>
<dbReference type="InterPro" id="IPR000868">
    <property type="entry name" value="Isochorismatase-like_dom"/>
</dbReference>
<dbReference type="InterPro" id="IPR050993">
    <property type="entry name" value="Isochorismatase_domain"/>
</dbReference>
<evidence type="ECO:0000256" key="1">
    <source>
        <dbReference type="ARBA" id="ARBA00006336"/>
    </source>
</evidence>
<dbReference type="SUPFAM" id="SSF52499">
    <property type="entry name" value="Isochorismatase-like hydrolases"/>
    <property type="match status" value="1"/>
</dbReference>
<protein>
    <recommendedName>
        <fullName evidence="3">Isochorismatase-like domain-containing protein</fullName>
    </recommendedName>
</protein>
<organism evidence="4 5">
    <name type="scientific">Exophiala dermatitidis</name>
    <name type="common">Black yeast-like fungus</name>
    <name type="synonym">Wangiella dermatitidis</name>
    <dbReference type="NCBI Taxonomy" id="5970"/>
    <lineage>
        <taxon>Eukaryota</taxon>
        <taxon>Fungi</taxon>
        <taxon>Dikarya</taxon>
        <taxon>Ascomycota</taxon>
        <taxon>Pezizomycotina</taxon>
        <taxon>Eurotiomycetes</taxon>
        <taxon>Chaetothyriomycetidae</taxon>
        <taxon>Chaetothyriales</taxon>
        <taxon>Herpotrichiellaceae</taxon>
        <taxon>Exophiala</taxon>
    </lineage>
</organism>
<dbReference type="PANTHER" id="PTHR14119">
    <property type="entry name" value="HYDROLASE"/>
    <property type="match status" value="1"/>
</dbReference>
<dbReference type="PANTHER" id="PTHR14119:SF3">
    <property type="entry name" value="ISOCHORISMATASE DOMAIN-CONTAINING PROTEIN 2"/>
    <property type="match status" value="1"/>
</dbReference>
<sequence>MLRNPICSLLSIRLPFRPALVRRFHSSQQLPTPIPTSSTKSNSHSRPTSTMAASTRRIENPVLFICDIQEKFRQAIWEFPKVITTSQKMVKAANILNIPIYITTQNAARLGPTVSELTDLLSQSSDSQSSDRPEEIDKTAFSMLVPDLLRRLPEQSQTQSQPPSQVRTSSSPSHRLSIIITGIETHICVTQTALDLLDRGHRVYILQDGVSSCNAGERPVALNRLAREGCIVTTSESILFELLGDAKHEKFKAVSTLIKETKEETRVAVETLCKL</sequence>
<evidence type="ECO:0000259" key="3">
    <source>
        <dbReference type="Pfam" id="PF00857"/>
    </source>
</evidence>
<dbReference type="Pfam" id="PF00857">
    <property type="entry name" value="Isochorismatase"/>
    <property type="match status" value="1"/>
</dbReference>
<proteinExistence type="inferred from homology"/>
<dbReference type="EMBL" id="JAJGCB010000039">
    <property type="protein sequence ID" value="KAJ8986401.1"/>
    <property type="molecule type" value="Genomic_DNA"/>
</dbReference>
<feature type="compositionally biased region" description="Low complexity" evidence="2">
    <location>
        <begin position="155"/>
        <end position="173"/>
    </location>
</feature>
<comment type="caution">
    <text evidence="4">The sequence shown here is derived from an EMBL/GenBank/DDBJ whole genome shotgun (WGS) entry which is preliminary data.</text>
</comment>
<feature type="region of interest" description="Disordered" evidence="2">
    <location>
        <begin position="27"/>
        <end position="53"/>
    </location>
</feature>
<evidence type="ECO:0000313" key="4">
    <source>
        <dbReference type="EMBL" id="KAJ8986401.1"/>
    </source>
</evidence>
<feature type="domain" description="Isochorismatase-like" evidence="3">
    <location>
        <begin position="62"/>
        <end position="236"/>
    </location>
</feature>